<organism evidence="6 7">
    <name type="scientific">Ramazzottius varieornatus</name>
    <name type="common">Water bear</name>
    <name type="synonym">Tardigrade</name>
    <dbReference type="NCBI Taxonomy" id="947166"/>
    <lineage>
        <taxon>Eukaryota</taxon>
        <taxon>Metazoa</taxon>
        <taxon>Ecdysozoa</taxon>
        <taxon>Tardigrada</taxon>
        <taxon>Eutardigrada</taxon>
        <taxon>Parachela</taxon>
        <taxon>Hypsibioidea</taxon>
        <taxon>Ramazzottiidae</taxon>
        <taxon>Ramazzottius</taxon>
    </lineage>
</organism>
<keyword evidence="4" id="KW-0496">Mitochondrion</keyword>
<dbReference type="InterPro" id="IPR052405">
    <property type="entry name" value="Mito_Transl_Release_Factor"/>
</dbReference>
<comment type="caution">
    <text evidence="6">The sequence shown here is derived from an EMBL/GenBank/DDBJ whole genome shotgun (WGS) entry which is preliminary data.</text>
</comment>
<keyword evidence="7" id="KW-1185">Reference proteome</keyword>
<accession>A0A1D1V949</accession>
<dbReference type="Pfam" id="PF00472">
    <property type="entry name" value="RF-1"/>
    <property type="match status" value="1"/>
</dbReference>
<dbReference type="InterPro" id="IPR045853">
    <property type="entry name" value="Pep_chain_release_fac_I_sf"/>
</dbReference>
<keyword evidence="3" id="KW-0809">Transit peptide</keyword>
<evidence type="ECO:0000259" key="5">
    <source>
        <dbReference type="Pfam" id="PF00472"/>
    </source>
</evidence>
<dbReference type="PANTHER" id="PTHR46203">
    <property type="entry name" value="PROBABLE PEPTIDE CHAIN RELEASE FACTOR C12ORF65"/>
    <property type="match status" value="1"/>
</dbReference>
<feature type="domain" description="Prokaryotic-type class I peptide chain release factors" evidence="5">
    <location>
        <begin position="45"/>
        <end position="136"/>
    </location>
</feature>
<dbReference type="GO" id="GO:0005739">
    <property type="term" value="C:mitochondrion"/>
    <property type="evidence" value="ECO:0007669"/>
    <property type="project" value="UniProtKB-SubCell"/>
</dbReference>
<evidence type="ECO:0000256" key="2">
    <source>
        <dbReference type="ARBA" id="ARBA00010835"/>
    </source>
</evidence>
<dbReference type="EMBL" id="BDGG01000004">
    <property type="protein sequence ID" value="GAU98199.1"/>
    <property type="molecule type" value="Genomic_DNA"/>
</dbReference>
<evidence type="ECO:0000256" key="1">
    <source>
        <dbReference type="ARBA" id="ARBA00004173"/>
    </source>
</evidence>
<evidence type="ECO:0000256" key="3">
    <source>
        <dbReference type="ARBA" id="ARBA00022946"/>
    </source>
</evidence>
<comment type="subcellular location">
    <subcellularLocation>
        <location evidence="1">Mitochondrion</location>
    </subcellularLocation>
</comment>
<dbReference type="OrthoDB" id="277888at2759"/>
<evidence type="ECO:0000256" key="4">
    <source>
        <dbReference type="ARBA" id="ARBA00023128"/>
    </source>
</evidence>
<dbReference type="Gene3D" id="3.30.160.20">
    <property type="match status" value="1"/>
</dbReference>
<comment type="similarity">
    <text evidence="2">Belongs to the prokaryotic/mitochondrial release factor family.</text>
</comment>
<dbReference type="InterPro" id="IPR000352">
    <property type="entry name" value="Pep_chain_release_fac_I"/>
</dbReference>
<dbReference type="Proteomes" id="UP000186922">
    <property type="component" value="Unassembled WGS sequence"/>
</dbReference>
<reference evidence="6 7" key="1">
    <citation type="journal article" date="2016" name="Nat. Commun.">
        <title>Extremotolerant tardigrade genome and improved radiotolerance of human cultured cells by tardigrade-unique protein.</title>
        <authorList>
            <person name="Hashimoto T."/>
            <person name="Horikawa D.D."/>
            <person name="Saito Y."/>
            <person name="Kuwahara H."/>
            <person name="Kozuka-Hata H."/>
            <person name="Shin-I T."/>
            <person name="Minakuchi Y."/>
            <person name="Ohishi K."/>
            <person name="Motoyama A."/>
            <person name="Aizu T."/>
            <person name="Enomoto A."/>
            <person name="Kondo K."/>
            <person name="Tanaka S."/>
            <person name="Hara Y."/>
            <person name="Koshikawa S."/>
            <person name="Sagara H."/>
            <person name="Miura T."/>
            <person name="Yokobori S."/>
            <person name="Miyagawa K."/>
            <person name="Suzuki Y."/>
            <person name="Kubo T."/>
            <person name="Oyama M."/>
            <person name="Kohara Y."/>
            <person name="Fujiyama A."/>
            <person name="Arakawa K."/>
            <person name="Katayama T."/>
            <person name="Toyoda A."/>
            <person name="Kunieda T."/>
        </authorList>
    </citation>
    <scope>NUCLEOTIDE SEQUENCE [LARGE SCALE GENOMIC DNA]</scope>
    <source>
        <strain evidence="6 7">YOKOZUNA-1</strain>
    </source>
</reference>
<protein>
    <recommendedName>
        <fullName evidence="5">Prokaryotic-type class I peptide chain release factors domain-containing protein</fullName>
    </recommendedName>
</protein>
<gene>
    <name evidence="6" type="primary">RvY_09377-1</name>
    <name evidence="6" type="synonym">RvY_09377.1</name>
    <name evidence="6" type="ORF">RvY_09377</name>
</gene>
<dbReference type="GO" id="GO:0003747">
    <property type="term" value="F:translation release factor activity"/>
    <property type="evidence" value="ECO:0007669"/>
    <property type="project" value="InterPro"/>
</dbReference>
<dbReference type="AlphaFoldDB" id="A0A1D1V949"/>
<evidence type="ECO:0000313" key="7">
    <source>
        <dbReference type="Proteomes" id="UP000186922"/>
    </source>
</evidence>
<proteinExistence type="inferred from homology"/>
<dbReference type="PANTHER" id="PTHR46203:SF1">
    <property type="entry name" value="MITOCHONDRIAL TRANSLATION RELEASE FACTOR IN RESCUE"/>
    <property type="match status" value="1"/>
</dbReference>
<dbReference type="SUPFAM" id="SSF75620">
    <property type="entry name" value="Release factor"/>
    <property type="match status" value="1"/>
</dbReference>
<evidence type="ECO:0000313" key="6">
    <source>
        <dbReference type="EMBL" id="GAU98199.1"/>
    </source>
</evidence>
<sequence>MIRRTLLSSSRDPCSRSVLFDWLTSTCPSFSPRPRCRFKHVYPPLDESELKESFVRSGGPGGQNVNKLETCVQLIHLPTKIVVKCQEQRTQEQNRLRAREIMQERLDLHFNGEESYIRRRTREHLAREAAKHAKSKAKLELKRQFKQNHFEIVSNGESSKETSVKSTQQ</sequence>
<dbReference type="STRING" id="947166.A0A1D1V949"/>
<name>A0A1D1V949_RAMVA</name>